<dbReference type="PANTHER" id="PTHR42663:SF7">
    <property type="entry name" value="COENZYME PQQ SYNTHESIS PROTEIN B"/>
    <property type="match status" value="1"/>
</dbReference>
<dbReference type="GeneID" id="29764716"/>
<proteinExistence type="inferred from homology"/>
<evidence type="ECO:0000313" key="9">
    <source>
        <dbReference type="Proteomes" id="UP000001692"/>
    </source>
</evidence>
<sequence>MLRVIVLGAAAGGGLPQWNCACTTCRAAREGNLVVPQTQSSIAVSADGVRWVVVNASPDIRQQFAATQALQPVKGPRSSPLSSVLLTNADVDHIAGLLSLRESQAFTLYATGRVLRVLEGNAVFNVLARNHVERRALRLDEVQPVVDARGGDTSVRIEPFAIPGKIALWLENPEAFGLGGVPEDTIGLAIGAAGSSNRLFYLPSCSGLPDTIKARLSTRDSLLFDGTTFTEDEMISSGTGHKTASRMGHLPMSGAKGAVAQWEGVSLRRKVFIHINNTNPVLLPDSPERAFIQKSGWEIAHDGMEFLIE</sequence>
<evidence type="ECO:0000256" key="4">
    <source>
        <dbReference type="ARBA" id="ARBA00022448"/>
    </source>
</evidence>
<dbReference type="RefSeq" id="WP_012355287.1">
    <property type="nucleotide sequence ID" value="NC_010530.1"/>
</dbReference>
<dbReference type="UniPathway" id="UPA00539"/>
<name>B2AIN5_CUPTR</name>
<evidence type="ECO:0000313" key="8">
    <source>
        <dbReference type="EMBL" id="CAP63634.1"/>
    </source>
</evidence>
<dbReference type="KEGG" id="cti:RALTA_B0439"/>
<dbReference type="NCBIfam" id="TIGR02108">
    <property type="entry name" value="PQQ_syn_pqqB"/>
    <property type="match status" value="1"/>
</dbReference>
<dbReference type="InterPro" id="IPR011842">
    <property type="entry name" value="PQQ_synth_PqqB"/>
</dbReference>
<keyword evidence="5 6" id="KW-0884">PQQ biosynthesis</keyword>
<comment type="similarity">
    <text evidence="2 6">Belongs to the PqqB family.</text>
</comment>
<organism evidence="8 9">
    <name type="scientific">Cupriavidus taiwanensis (strain DSM 17343 / BCRC 17206 / CCUG 44338 / CIP 107171 / LMG 19424 / R1)</name>
    <name type="common">Ralstonia taiwanensis (strain LMG 19424)</name>
    <dbReference type="NCBI Taxonomy" id="977880"/>
    <lineage>
        <taxon>Bacteria</taxon>
        <taxon>Pseudomonadati</taxon>
        <taxon>Pseudomonadota</taxon>
        <taxon>Betaproteobacteria</taxon>
        <taxon>Burkholderiales</taxon>
        <taxon>Burkholderiaceae</taxon>
        <taxon>Cupriavidus</taxon>
    </lineage>
</organism>
<evidence type="ECO:0000256" key="2">
    <source>
        <dbReference type="ARBA" id="ARBA00008481"/>
    </source>
</evidence>
<dbReference type="Proteomes" id="UP000001692">
    <property type="component" value="Chromosome 2"/>
</dbReference>
<accession>B2AIN5</accession>
<protein>
    <recommendedName>
        <fullName evidence="3 6">Coenzyme PQQ synthesis protein B</fullName>
    </recommendedName>
    <alternativeName>
        <fullName evidence="6">Pyrroloquinoline quinone biosynthesis protein B</fullName>
    </alternativeName>
</protein>
<dbReference type="BioCyc" id="CTAI977880:RALTA_RS17875-MONOMER"/>
<dbReference type="HAMAP" id="MF_00653">
    <property type="entry name" value="PQQ_syn_PqqB"/>
    <property type="match status" value="1"/>
</dbReference>
<keyword evidence="4 6" id="KW-0813">Transport</keyword>
<dbReference type="GO" id="GO:0018189">
    <property type="term" value="P:pyrroloquinoline quinone biosynthetic process"/>
    <property type="evidence" value="ECO:0007669"/>
    <property type="project" value="UniProtKB-UniRule"/>
</dbReference>
<evidence type="ECO:0000259" key="7">
    <source>
        <dbReference type="Pfam" id="PF12706"/>
    </source>
</evidence>
<dbReference type="Pfam" id="PF12706">
    <property type="entry name" value="Lactamase_B_2"/>
    <property type="match status" value="1"/>
</dbReference>
<evidence type="ECO:0000256" key="6">
    <source>
        <dbReference type="HAMAP-Rule" id="MF_00653"/>
    </source>
</evidence>
<dbReference type="EMBL" id="CU633750">
    <property type="protein sequence ID" value="CAP63634.1"/>
    <property type="molecule type" value="Genomic_DNA"/>
</dbReference>
<dbReference type="HOGENOM" id="CLU_061120_0_0_4"/>
<dbReference type="Gene3D" id="3.60.15.10">
    <property type="entry name" value="Ribonuclease Z/Hydroxyacylglutathione hydrolase-like"/>
    <property type="match status" value="1"/>
</dbReference>
<evidence type="ECO:0000256" key="3">
    <source>
        <dbReference type="ARBA" id="ARBA00015084"/>
    </source>
</evidence>
<dbReference type="eggNOG" id="COG1235">
    <property type="taxonomic scope" value="Bacteria"/>
</dbReference>
<comment type="function">
    <text evidence="6">May be involved in the transport of PQQ or its precursor to the periplasm.</text>
</comment>
<comment type="pathway">
    <text evidence="1 6">Cofactor biosynthesis; pyrroloquinoline quinone biosynthesis.</text>
</comment>
<reference evidence="8 9" key="1">
    <citation type="journal article" date="2008" name="Genome Res.">
        <title>Genome sequence of the beta-rhizobium Cupriavidus taiwanensis and comparative genomics of rhizobia.</title>
        <authorList>
            <person name="Amadou C."/>
            <person name="Pascal G."/>
            <person name="Mangenot S."/>
            <person name="Glew M."/>
            <person name="Bontemps C."/>
            <person name="Capela D."/>
            <person name="Carrere S."/>
            <person name="Cruveiller S."/>
            <person name="Dossat C."/>
            <person name="Lajus A."/>
            <person name="Marchetti M."/>
            <person name="Poinsot V."/>
            <person name="Rouy Z."/>
            <person name="Servin B."/>
            <person name="Saad M."/>
            <person name="Schenowitz C."/>
            <person name="Barbe V."/>
            <person name="Batut J."/>
            <person name="Medigue C."/>
            <person name="Masson-Boivin C."/>
        </authorList>
    </citation>
    <scope>NUCLEOTIDE SEQUENCE [LARGE SCALE GENOMIC DNA]</scope>
    <source>
        <strain evidence="9">DSM 17343 / BCRC 17206 / CCUG 44338 / CIP 107171 / LMG 19424 / R1</strain>
    </source>
</reference>
<dbReference type="PANTHER" id="PTHR42663">
    <property type="entry name" value="HYDROLASE C777.06C-RELATED-RELATED"/>
    <property type="match status" value="1"/>
</dbReference>
<dbReference type="InterPro" id="IPR036866">
    <property type="entry name" value="RibonucZ/Hydroxyglut_hydro"/>
</dbReference>
<dbReference type="AlphaFoldDB" id="B2AIN5"/>
<evidence type="ECO:0000256" key="1">
    <source>
        <dbReference type="ARBA" id="ARBA00004886"/>
    </source>
</evidence>
<keyword evidence="9" id="KW-1185">Reference proteome</keyword>
<dbReference type="InterPro" id="IPR001279">
    <property type="entry name" value="Metallo-B-lactamas"/>
</dbReference>
<evidence type="ECO:0000256" key="5">
    <source>
        <dbReference type="ARBA" id="ARBA00022905"/>
    </source>
</evidence>
<dbReference type="SUPFAM" id="SSF56281">
    <property type="entry name" value="Metallo-hydrolase/oxidoreductase"/>
    <property type="match status" value="1"/>
</dbReference>
<feature type="domain" description="Metallo-beta-lactamase" evidence="7">
    <location>
        <begin position="50"/>
        <end position="275"/>
    </location>
</feature>
<gene>
    <name evidence="8" type="primary">pqqB2</name>
    <name evidence="6" type="synonym">pqqB</name>
    <name evidence="8" type="ordered locus">RALTA_B0439</name>
</gene>